<protein>
    <submittedName>
        <fullName evidence="2">Uncharacterized protein</fullName>
    </submittedName>
</protein>
<keyword evidence="3" id="KW-1185">Reference proteome</keyword>
<feature type="compositionally biased region" description="Basic and acidic residues" evidence="1">
    <location>
        <begin position="1"/>
        <end position="17"/>
    </location>
</feature>
<accession>A0ABX7U6J0</accession>
<dbReference type="EMBL" id="CP071839">
    <property type="protein sequence ID" value="QTE02930.1"/>
    <property type="molecule type" value="Genomic_DNA"/>
</dbReference>
<organism evidence="2 3">
    <name type="scientific">Streptomyces cyanogenus</name>
    <dbReference type="NCBI Taxonomy" id="80860"/>
    <lineage>
        <taxon>Bacteria</taxon>
        <taxon>Bacillati</taxon>
        <taxon>Actinomycetota</taxon>
        <taxon>Actinomycetes</taxon>
        <taxon>Kitasatosporales</taxon>
        <taxon>Streptomycetaceae</taxon>
        <taxon>Streptomyces</taxon>
    </lineage>
</organism>
<proteinExistence type="predicted"/>
<feature type="compositionally biased region" description="Basic and acidic residues" evidence="1">
    <location>
        <begin position="59"/>
        <end position="75"/>
    </location>
</feature>
<evidence type="ECO:0000256" key="1">
    <source>
        <dbReference type="SAM" id="MobiDB-lite"/>
    </source>
</evidence>
<dbReference type="Proteomes" id="UP000663908">
    <property type="component" value="Chromosome"/>
</dbReference>
<name>A0ABX7U6J0_STRCY</name>
<evidence type="ECO:0000313" key="2">
    <source>
        <dbReference type="EMBL" id="QTE02930.1"/>
    </source>
</evidence>
<reference evidence="2 3" key="1">
    <citation type="submission" date="2021-03" db="EMBL/GenBank/DDBJ databases">
        <title>Complete genome sequence of Streptomyces cyanogenus S136, producer of anticancer angucycline landomycin A.</title>
        <authorList>
            <person name="Hrab P."/>
            <person name="Ruckert C."/>
            <person name="Busche T."/>
            <person name="Ostash I."/>
            <person name="Kalinowski J."/>
            <person name="Fedorenko V."/>
            <person name="Yushchuk O."/>
            <person name="Ostash B."/>
        </authorList>
    </citation>
    <scope>NUCLEOTIDE SEQUENCE [LARGE SCALE GENOMIC DNA]</scope>
    <source>
        <strain evidence="2 3">S136</strain>
    </source>
</reference>
<gene>
    <name evidence="2" type="ORF">S1361_36690</name>
</gene>
<sequence>MTEHTDEPADRYARARDDEEPGAHSGGESQARERTIPGTASAKEGYQPESGTVAGEPLRGVRAEEQQEEESRQGGEDTGSGG</sequence>
<dbReference type="RefSeq" id="WP_208036159.1">
    <property type="nucleotide sequence ID" value="NZ_CP071839.1"/>
</dbReference>
<evidence type="ECO:0000313" key="3">
    <source>
        <dbReference type="Proteomes" id="UP000663908"/>
    </source>
</evidence>
<feature type="region of interest" description="Disordered" evidence="1">
    <location>
        <begin position="1"/>
        <end position="82"/>
    </location>
</feature>